<dbReference type="EMBL" id="HACA01011292">
    <property type="protein sequence ID" value="CDW28653.1"/>
    <property type="molecule type" value="Transcribed_RNA"/>
</dbReference>
<dbReference type="GO" id="GO:0004111">
    <property type="term" value="F:creatine kinase activity"/>
    <property type="evidence" value="ECO:0007669"/>
    <property type="project" value="InterPro"/>
</dbReference>
<dbReference type="PROSITE" id="PS51509">
    <property type="entry name" value="PHOSPHAGEN_KINASE_N"/>
    <property type="match status" value="1"/>
</dbReference>
<evidence type="ECO:0000259" key="10">
    <source>
        <dbReference type="PROSITE" id="PS51509"/>
    </source>
</evidence>
<dbReference type="InterPro" id="IPR014746">
    <property type="entry name" value="Gln_synth/guanido_kin_cat_dom"/>
</dbReference>
<feature type="coiled-coil region" evidence="9">
    <location>
        <begin position="375"/>
        <end position="402"/>
    </location>
</feature>
<comment type="similarity">
    <text evidence="1 7">Belongs to the ATP:guanido phosphotransferase family.</text>
</comment>
<keyword evidence="4 8" id="KW-0547">Nucleotide-binding</keyword>
<dbReference type="Gene3D" id="3.30.590.10">
    <property type="entry name" value="Glutamine synthetase/guanido kinase, catalytic domain"/>
    <property type="match status" value="1"/>
</dbReference>
<dbReference type="OrthoDB" id="6377438at2759"/>
<evidence type="ECO:0000256" key="7">
    <source>
        <dbReference type="PROSITE-ProRule" id="PRU00842"/>
    </source>
</evidence>
<evidence type="ECO:0000256" key="3">
    <source>
        <dbReference type="ARBA" id="ARBA00022679"/>
    </source>
</evidence>
<evidence type="ECO:0000256" key="8">
    <source>
        <dbReference type="PROSITE-ProRule" id="PRU00843"/>
    </source>
</evidence>
<keyword evidence="9" id="KW-0175">Coiled coil</keyword>
<dbReference type="GO" id="GO:0046314">
    <property type="term" value="P:phosphocreatine biosynthetic process"/>
    <property type="evidence" value="ECO:0007669"/>
    <property type="project" value="InterPro"/>
</dbReference>
<sequence>MLINAGADNQIKDKKNNVPDIYVIKKSEFNETILKKYMRDPEPFLPTIEQPQHVTLEGSYNETEEDELTKWRYMKNITSEEDKQYYEGIFEEEGSDEEGITDFNVPEGNLDLETIAQLERSFRKITWARQAHSLLKKFLIKPVFDKLKEKITISHGASLFDVIKGGIEILNHDLGVVAPDPESYKVFAPIIKPIIYTYHNIPILKNQLRSRTQPETQWKPSDKNFWKNVNDIKVQSCDSSILSYKISLHRSIKGYPLNSRMTSNQYITLENDMKAVLSNCSFFPLGHLHQLKSVLKSTEQNEELTKYFLPIVENNKDEHIQFFIAAGGSNFWPLGRSTWVAPREGYNSIQIRINQIDHLEVIRCFSPSEELLDVILETRDILDEIELKLRDLEESMIYLRDTEYGYLTFSPGDLGTGLRLFGYMEVPNNVNFKILKATEVTDNFSLRINGKVPSFSSLATRDLININNKVEVSNRITFGLMEADIVFQFFEGLKNLISLKQSLEVDHVRFALKT</sequence>
<dbReference type="Gene3D" id="1.10.135.10">
    <property type="entry name" value="ATP:guanido phosphotransferase, N-terminal domain"/>
    <property type="match status" value="1"/>
</dbReference>
<dbReference type="PROSITE" id="PS51510">
    <property type="entry name" value="PHOSPHAGEN_KINASE_C"/>
    <property type="match status" value="1"/>
</dbReference>
<dbReference type="GO" id="GO:0004054">
    <property type="term" value="F:arginine kinase activity"/>
    <property type="evidence" value="ECO:0007669"/>
    <property type="project" value="UniProtKB-EC"/>
</dbReference>
<accession>A0A0K2TRJ9</accession>
<comment type="caution">
    <text evidence="8">Lacks conserved residue(s) required for the propagation of feature annotation.</text>
</comment>
<evidence type="ECO:0000256" key="9">
    <source>
        <dbReference type="SAM" id="Coils"/>
    </source>
</evidence>
<dbReference type="FunFam" id="1.10.135.10:FF:000003">
    <property type="entry name" value="Three-domain arginine kinase"/>
    <property type="match status" value="1"/>
</dbReference>
<dbReference type="PANTHER" id="PTHR11547:SF38">
    <property type="entry name" value="ARGININE KINASE 1-RELATED"/>
    <property type="match status" value="1"/>
</dbReference>
<reference evidence="12" key="1">
    <citation type="submission" date="2014-05" db="EMBL/GenBank/DDBJ databases">
        <authorList>
            <person name="Chronopoulou M."/>
        </authorList>
    </citation>
    <scope>NUCLEOTIDE SEQUENCE</scope>
    <source>
        <tissue evidence="12">Whole organism</tissue>
    </source>
</reference>
<feature type="binding site" evidence="8">
    <location>
        <begin position="453"/>
        <end position="458"/>
    </location>
    <ligand>
        <name>ATP</name>
        <dbReference type="ChEBI" id="CHEBI:30616"/>
    </ligand>
</feature>
<protein>
    <recommendedName>
        <fullName evidence="2">arginine kinase</fullName>
        <ecNumber evidence="2">2.7.3.3</ecNumber>
    </recommendedName>
</protein>
<dbReference type="Pfam" id="PF00217">
    <property type="entry name" value="ATP-gua_Ptrans"/>
    <property type="match status" value="1"/>
</dbReference>
<keyword evidence="3 8" id="KW-0808">Transferase</keyword>
<feature type="binding site" evidence="8">
    <location>
        <begin position="243"/>
        <end position="247"/>
    </location>
    <ligand>
        <name>ATP</name>
        <dbReference type="ChEBI" id="CHEBI:30616"/>
    </ligand>
</feature>
<feature type="domain" description="Phosphagen kinase C-terminal" evidence="11">
    <location>
        <begin position="240"/>
        <end position="503"/>
    </location>
</feature>
<feature type="binding site" evidence="8">
    <location>
        <begin position="419"/>
        <end position="423"/>
    </location>
    <ligand>
        <name>ATP</name>
        <dbReference type="ChEBI" id="CHEBI:30616"/>
    </ligand>
</feature>
<evidence type="ECO:0000256" key="4">
    <source>
        <dbReference type="ARBA" id="ARBA00022741"/>
    </source>
</evidence>
<proteinExistence type="inferred from homology"/>
<keyword evidence="6 8" id="KW-0067">ATP-binding</keyword>
<dbReference type="Pfam" id="PF02807">
    <property type="entry name" value="ATP-gua_PtransN"/>
    <property type="match status" value="1"/>
</dbReference>
<dbReference type="GO" id="GO:0005524">
    <property type="term" value="F:ATP binding"/>
    <property type="evidence" value="ECO:0007669"/>
    <property type="project" value="UniProtKB-UniRule"/>
</dbReference>
<dbReference type="SUPFAM" id="SSF48034">
    <property type="entry name" value="Guanido kinase N-terminal domain"/>
    <property type="match status" value="1"/>
</dbReference>
<dbReference type="PANTHER" id="PTHR11547">
    <property type="entry name" value="ARGININE OR CREATINE KINASE"/>
    <property type="match status" value="1"/>
</dbReference>
<name>A0A0K2TRJ9_LEPSM</name>
<dbReference type="InterPro" id="IPR022414">
    <property type="entry name" value="ATP-guanido_PTrfase_cat"/>
</dbReference>
<evidence type="ECO:0000256" key="5">
    <source>
        <dbReference type="ARBA" id="ARBA00022777"/>
    </source>
</evidence>
<keyword evidence="5 8" id="KW-0418">Kinase</keyword>
<evidence type="ECO:0000313" key="12">
    <source>
        <dbReference type="EMBL" id="CDW28653.1"/>
    </source>
</evidence>
<evidence type="ECO:0000259" key="11">
    <source>
        <dbReference type="PROSITE" id="PS51510"/>
    </source>
</evidence>
<organism evidence="12">
    <name type="scientific">Lepeophtheirus salmonis</name>
    <name type="common">Salmon louse</name>
    <name type="synonym">Caligus salmonis</name>
    <dbReference type="NCBI Taxonomy" id="72036"/>
    <lineage>
        <taxon>Eukaryota</taxon>
        <taxon>Metazoa</taxon>
        <taxon>Ecdysozoa</taxon>
        <taxon>Arthropoda</taxon>
        <taxon>Crustacea</taxon>
        <taxon>Multicrustacea</taxon>
        <taxon>Hexanauplia</taxon>
        <taxon>Copepoda</taxon>
        <taxon>Siphonostomatoida</taxon>
        <taxon>Caligidae</taxon>
        <taxon>Lepeophtheirus</taxon>
    </lineage>
</organism>
<dbReference type="AlphaFoldDB" id="A0A0K2TRJ9"/>
<feature type="domain" description="Phosphagen kinase N-terminal" evidence="10">
    <location>
        <begin position="117"/>
        <end position="200"/>
    </location>
</feature>
<dbReference type="GO" id="GO:0005615">
    <property type="term" value="C:extracellular space"/>
    <property type="evidence" value="ECO:0007669"/>
    <property type="project" value="TreeGrafter"/>
</dbReference>
<dbReference type="InterPro" id="IPR036802">
    <property type="entry name" value="ATP-guanido_PTrfase_N_sf"/>
</dbReference>
<evidence type="ECO:0000256" key="6">
    <source>
        <dbReference type="ARBA" id="ARBA00022840"/>
    </source>
</evidence>
<evidence type="ECO:0000256" key="2">
    <source>
        <dbReference type="ARBA" id="ARBA00012230"/>
    </source>
</evidence>
<dbReference type="EC" id="2.7.3.3" evidence="2"/>
<dbReference type="InterPro" id="IPR022413">
    <property type="entry name" value="ATP-guanido_PTrfase_N"/>
</dbReference>
<dbReference type="InterPro" id="IPR000749">
    <property type="entry name" value="ATP-guanido_PTrfase"/>
</dbReference>
<dbReference type="SUPFAM" id="SSF55931">
    <property type="entry name" value="Glutamine synthetase/guanido kinase"/>
    <property type="match status" value="1"/>
</dbReference>
<evidence type="ECO:0000256" key="1">
    <source>
        <dbReference type="ARBA" id="ARBA00006798"/>
    </source>
</evidence>